<evidence type="ECO:0000313" key="3">
    <source>
        <dbReference type="Proteomes" id="UP000460298"/>
    </source>
</evidence>
<dbReference type="InterPro" id="IPR046341">
    <property type="entry name" value="SET_dom_sf"/>
</dbReference>
<name>A0A833H0H1_9LEPT</name>
<protein>
    <submittedName>
        <fullName evidence="2">SET domain-containing protein</fullName>
    </submittedName>
</protein>
<dbReference type="Pfam" id="PF00856">
    <property type="entry name" value="SET"/>
    <property type="match status" value="1"/>
</dbReference>
<sequence>MKKKTAPPVTFSAKSNKAIEDKVLVKKSPIHGKGCFAKKKIRKGAYLGSYEGPTVLEDDTYVLWVQKDNGGWHLIDGKNDLRWLNHSSKPNAEWDGNKLYALRTIDEGEELTFHYGEDWEDVE</sequence>
<dbReference type="SUPFAM" id="SSF82199">
    <property type="entry name" value="SET domain"/>
    <property type="match status" value="1"/>
</dbReference>
<evidence type="ECO:0000313" key="2">
    <source>
        <dbReference type="EMBL" id="KAB2931782.1"/>
    </source>
</evidence>
<dbReference type="AlphaFoldDB" id="A0A833H0H1"/>
<comment type="caution">
    <text evidence="2">The sequence shown here is derived from an EMBL/GenBank/DDBJ whole genome shotgun (WGS) entry which is preliminary data.</text>
</comment>
<accession>A0A833H0H1</accession>
<gene>
    <name evidence="2" type="ORF">F9K24_12690</name>
</gene>
<feature type="domain" description="SET" evidence="1">
    <location>
        <begin position="21"/>
        <end position="116"/>
    </location>
</feature>
<reference evidence="2 3" key="1">
    <citation type="submission" date="2019-10" db="EMBL/GenBank/DDBJ databases">
        <title>Extracellular Electron Transfer in a Candidatus Methanoperedens spp. Enrichment Culture.</title>
        <authorList>
            <person name="Berger S."/>
            <person name="Rangel Shaw D."/>
            <person name="Berben T."/>
            <person name="In 'T Zandt M."/>
            <person name="Frank J."/>
            <person name="Reimann J."/>
            <person name="Jetten M.S.M."/>
            <person name="Welte C.U."/>
        </authorList>
    </citation>
    <scope>NUCLEOTIDE SEQUENCE [LARGE SCALE GENOMIC DNA]</scope>
    <source>
        <strain evidence="2">SB12</strain>
    </source>
</reference>
<evidence type="ECO:0000259" key="1">
    <source>
        <dbReference type="PROSITE" id="PS50280"/>
    </source>
</evidence>
<dbReference type="SMART" id="SM00317">
    <property type="entry name" value="SET"/>
    <property type="match status" value="1"/>
</dbReference>
<proteinExistence type="predicted"/>
<dbReference type="PROSITE" id="PS50280">
    <property type="entry name" value="SET"/>
    <property type="match status" value="1"/>
</dbReference>
<organism evidence="2 3">
    <name type="scientific">Leptonema illini</name>
    <dbReference type="NCBI Taxonomy" id="183"/>
    <lineage>
        <taxon>Bacteria</taxon>
        <taxon>Pseudomonadati</taxon>
        <taxon>Spirochaetota</taxon>
        <taxon>Spirochaetia</taxon>
        <taxon>Leptospirales</taxon>
        <taxon>Leptospiraceae</taxon>
        <taxon>Leptonema</taxon>
    </lineage>
</organism>
<dbReference type="Gene3D" id="2.170.270.10">
    <property type="entry name" value="SET domain"/>
    <property type="match status" value="1"/>
</dbReference>
<dbReference type="InterPro" id="IPR001214">
    <property type="entry name" value="SET_dom"/>
</dbReference>
<dbReference type="EMBL" id="WBUI01000012">
    <property type="protein sequence ID" value="KAB2931782.1"/>
    <property type="molecule type" value="Genomic_DNA"/>
</dbReference>
<dbReference type="Proteomes" id="UP000460298">
    <property type="component" value="Unassembled WGS sequence"/>
</dbReference>